<dbReference type="EMBL" id="LR134350">
    <property type="protein sequence ID" value="VEG26617.1"/>
    <property type="molecule type" value="Genomic_DNA"/>
</dbReference>
<reference evidence="3 4" key="1">
    <citation type="submission" date="2018-12" db="EMBL/GenBank/DDBJ databases">
        <authorList>
            <consortium name="Pathogen Informatics"/>
        </authorList>
    </citation>
    <scope>NUCLEOTIDE SEQUENCE [LARGE SCALE GENOMIC DNA]</scope>
    <source>
        <strain evidence="3 4">NCTC11636</strain>
    </source>
</reference>
<organism evidence="3 4">
    <name type="scientific">Actinomyces howellii</name>
    <dbReference type="NCBI Taxonomy" id="52771"/>
    <lineage>
        <taxon>Bacteria</taxon>
        <taxon>Bacillati</taxon>
        <taxon>Actinomycetota</taxon>
        <taxon>Actinomycetes</taxon>
        <taxon>Actinomycetales</taxon>
        <taxon>Actinomycetaceae</taxon>
        <taxon>Actinomyces</taxon>
    </lineage>
</organism>
<feature type="transmembrane region" description="Helical" evidence="2">
    <location>
        <begin position="98"/>
        <end position="118"/>
    </location>
</feature>
<protein>
    <submittedName>
        <fullName evidence="3">Protein of uncharacterized function (DUF3043)</fullName>
    </submittedName>
</protein>
<dbReference type="Pfam" id="PF11241">
    <property type="entry name" value="DUF3043"/>
    <property type="match status" value="1"/>
</dbReference>
<dbReference type="AlphaFoldDB" id="A0A448HEF6"/>
<feature type="region of interest" description="Disordered" evidence="1">
    <location>
        <begin position="1"/>
        <end position="57"/>
    </location>
</feature>
<keyword evidence="2" id="KW-1133">Transmembrane helix</keyword>
<feature type="transmembrane region" description="Helical" evidence="2">
    <location>
        <begin position="130"/>
        <end position="152"/>
    </location>
</feature>
<evidence type="ECO:0000256" key="1">
    <source>
        <dbReference type="SAM" id="MobiDB-lite"/>
    </source>
</evidence>
<name>A0A448HEF6_9ACTO</name>
<accession>A0A448HEF6</accession>
<dbReference type="Proteomes" id="UP000266895">
    <property type="component" value="Chromosome"/>
</dbReference>
<dbReference type="RefSeq" id="WP_126381814.1">
    <property type="nucleotide sequence ID" value="NZ_LR134350.1"/>
</dbReference>
<dbReference type="InterPro" id="IPR021403">
    <property type="entry name" value="DUF3043"/>
</dbReference>
<gene>
    <name evidence="3" type="ORF">NCTC11636_00614</name>
</gene>
<dbReference type="KEGG" id="ahw:NCTC11636_00614"/>
<proteinExistence type="predicted"/>
<keyword evidence="4" id="KW-1185">Reference proteome</keyword>
<sequence>MKLFNKRDAAQDTPEPAPPAKVGGKGRATPKRKEAEARRLHPVVPTDRKAAKAEARARRDEAWRLQDEAMRTGNERYLPPRDKGPVRRYVRDYVDARYSVGELFLPLSIALMIIVFGFSSTGSSGLSLMLLLGLYAVFFLAILDAIVCWWLVRRRLYAKFGVEEVKAQGVLFWYVFSRCFNLRRLRRPSPQVRRRQYPS</sequence>
<evidence type="ECO:0000313" key="3">
    <source>
        <dbReference type="EMBL" id="VEG26617.1"/>
    </source>
</evidence>
<evidence type="ECO:0000313" key="4">
    <source>
        <dbReference type="Proteomes" id="UP000266895"/>
    </source>
</evidence>
<dbReference type="OrthoDB" id="5194448at2"/>
<feature type="compositionally biased region" description="Basic and acidic residues" evidence="1">
    <location>
        <begin position="1"/>
        <end position="10"/>
    </location>
</feature>
<keyword evidence="2" id="KW-0472">Membrane</keyword>
<keyword evidence="2" id="KW-0812">Transmembrane</keyword>
<evidence type="ECO:0000256" key="2">
    <source>
        <dbReference type="SAM" id="Phobius"/>
    </source>
</evidence>
<feature type="compositionally biased region" description="Basic and acidic residues" evidence="1">
    <location>
        <begin position="46"/>
        <end position="57"/>
    </location>
</feature>